<evidence type="ECO:0008006" key="4">
    <source>
        <dbReference type="Google" id="ProtNLM"/>
    </source>
</evidence>
<keyword evidence="3" id="KW-1185">Reference proteome</keyword>
<gene>
    <name evidence="2" type="ORF">GCM10022215_38300</name>
</gene>
<feature type="region of interest" description="Disordered" evidence="1">
    <location>
        <begin position="1"/>
        <end position="21"/>
    </location>
</feature>
<sequence length="94" mass="10168">MNGNTANNGHDNGYENNGHHGRRVTITIDGVSFTTAKDHEQASALLWMAGVDPAQYDLAMVKQHGQTEVFGDDKVINLKNGDAFVTVRQSAQVA</sequence>
<organism evidence="2 3">
    <name type="scientific">Nocardioides fonticola</name>
    <dbReference type="NCBI Taxonomy" id="450363"/>
    <lineage>
        <taxon>Bacteria</taxon>
        <taxon>Bacillati</taxon>
        <taxon>Actinomycetota</taxon>
        <taxon>Actinomycetes</taxon>
        <taxon>Propionibacteriales</taxon>
        <taxon>Nocardioidaceae</taxon>
        <taxon>Nocardioides</taxon>
    </lineage>
</organism>
<dbReference type="EMBL" id="BAAAZH010000031">
    <property type="protein sequence ID" value="GAA4127639.1"/>
    <property type="molecule type" value="Genomic_DNA"/>
</dbReference>
<dbReference type="Proteomes" id="UP001501495">
    <property type="component" value="Unassembled WGS sequence"/>
</dbReference>
<dbReference type="RefSeq" id="WP_344735099.1">
    <property type="nucleotide sequence ID" value="NZ_BAAAZH010000031.1"/>
</dbReference>
<comment type="caution">
    <text evidence="2">The sequence shown here is derived from an EMBL/GenBank/DDBJ whole genome shotgun (WGS) entry which is preliminary data.</text>
</comment>
<name>A0ABP7XYI6_9ACTN</name>
<evidence type="ECO:0000313" key="2">
    <source>
        <dbReference type="EMBL" id="GAA4127639.1"/>
    </source>
</evidence>
<protein>
    <recommendedName>
        <fullName evidence="4">Multi-ubiquitin domain-containing protein</fullName>
    </recommendedName>
</protein>
<reference evidence="3" key="1">
    <citation type="journal article" date="2019" name="Int. J. Syst. Evol. Microbiol.">
        <title>The Global Catalogue of Microorganisms (GCM) 10K type strain sequencing project: providing services to taxonomists for standard genome sequencing and annotation.</title>
        <authorList>
            <consortium name="The Broad Institute Genomics Platform"/>
            <consortium name="The Broad Institute Genome Sequencing Center for Infectious Disease"/>
            <person name="Wu L."/>
            <person name="Ma J."/>
        </authorList>
    </citation>
    <scope>NUCLEOTIDE SEQUENCE [LARGE SCALE GENOMIC DNA]</scope>
    <source>
        <strain evidence="3">JCM 16703</strain>
    </source>
</reference>
<proteinExistence type="predicted"/>
<evidence type="ECO:0000256" key="1">
    <source>
        <dbReference type="SAM" id="MobiDB-lite"/>
    </source>
</evidence>
<evidence type="ECO:0000313" key="3">
    <source>
        <dbReference type="Proteomes" id="UP001501495"/>
    </source>
</evidence>
<accession>A0ABP7XYI6</accession>
<feature type="compositionally biased region" description="Polar residues" evidence="1">
    <location>
        <begin position="1"/>
        <end position="10"/>
    </location>
</feature>